<evidence type="ECO:0000313" key="1">
    <source>
        <dbReference type="EMBL" id="KAK0065103.1"/>
    </source>
</evidence>
<dbReference type="EMBL" id="JASAOG010000015">
    <property type="protein sequence ID" value="KAK0065103.1"/>
    <property type="molecule type" value="Genomic_DNA"/>
</dbReference>
<dbReference type="Proteomes" id="UP001233172">
    <property type="component" value="Unassembled WGS sequence"/>
</dbReference>
<organism evidence="1 2">
    <name type="scientific">Biomphalaria pfeifferi</name>
    <name type="common">Bloodfluke planorb</name>
    <name type="synonym">Freshwater snail</name>
    <dbReference type="NCBI Taxonomy" id="112525"/>
    <lineage>
        <taxon>Eukaryota</taxon>
        <taxon>Metazoa</taxon>
        <taxon>Spiralia</taxon>
        <taxon>Lophotrochozoa</taxon>
        <taxon>Mollusca</taxon>
        <taxon>Gastropoda</taxon>
        <taxon>Heterobranchia</taxon>
        <taxon>Euthyneura</taxon>
        <taxon>Panpulmonata</taxon>
        <taxon>Hygrophila</taxon>
        <taxon>Lymnaeoidea</taxon>
        <taxon>Planorbidae</taxon>
        <taxon>Biomphalaria</taxon>
    </lineage>
</organism>
<feature type="non-terminal residue" evidence="1">
    <location>
        <position position="1"/>
    </location>
</feature>
<keyword evidence="2" id="KW-1185">Reference proteome</keyword>
<reference evidence="1" key="2">
    <citation type="submission" date="2023-04" db="EMBL/GenBank/DDBJ databases">
        <authorList>
            <person name="Bu L."/>
            <person name="Lu L."/>
            <person name="Laidemitt M.R."/>
            <person name="Zhang S.M."/>
            <person name="Mutuku M."/>
            <person name="Mkoji G."/>
            <person name="Steinauer M."/>
            <person name="Loker E.S."/>
        </authorList>
    </citation>
    <scope>NUCLEOTIDE SEQUENCE</scope>
    <source>
        <strain evidence="1">KasaAsao</strain>
        <tissue evidence="1">Whole Snail</tissue>
    </source>
</reference>
<dbReference type="AlphaFoldDB" id="A0AAD8FIF4"/>
<protein>
    <submittedName>
        <fullName evidence="1">Thyrotropin-releasing hormone-degrading ectoenzyme</fullName>
    </submittedName>
</protein>
<accession>A0AAD8FIF4</accession>
<proteinExistence type="predicted"/>
<name>A0AAD8FIF4_BIOPF</name>
<evidence type="ECO:0000313" key="2">
    <source>
        <dbReference type="Proteomes" id="UP001233172"/>
    </source>
</evidence>
<feature type="non-terminal residue" evidence="1">
    <location>
        <position position="62"/>
    </location>
</feature>
<reference evidence="1" key="1">
    <citation type="journal article" date="2023" name="PLoS Negl. Trop. Dis.">
        <title>A genome sequence for Biomphalaria pfeifferi, the major vector snail for the human-infecting parasite Schistosoma mansoni.</title>
        <authorList>
            <person name="Bu L."/>
            <person name="Lu L."/>
            <person name="Laidemitt M.R."/>
            <person name="Zhang S.M."/>
            <person name="Mutuku M."/>
            <person name="Mkoji G."/>
            <person name="Steinauer M."/>
            <person name="Loker E.S."/>
        </authorList>
    </citation>
    <scope>NUCLEOTIDE SEQUENCE</scope>
    <source>
        <strain evidence="1">KasaAsao</strain>
    </source>
</reference>
<gene>
    <name evidence="1" type="ORF">Bpfe_005661</name>
</gene>
<sequence length="62" mass="7159">QARLDNKNINVKDVMDTWTLQMNYPVVSVSRDCTGSKNLMVHQERFLVNRNASEIGKYVSPF</sequence>
<comment type="caution">
    <text evidence="1">The sequence shown here is derived from an EMBL/GenBank/DDBJ whole genome shotgun (WGS) entry which is preliminary data.</text>
</comment>